<dbReference type="PATRIC" id="fig|1758689.4.peg.2358"/>
<feature type="signal peptide" evidence="6">
    <location>
        <begin position="1"/>
        <end position="21"/>
    </location>
</feature>
<dbReference type="OrthoDB" id="1846031at2"/>
<reference evidence="8 9" key="1">
    <citation type="submission" date="2016-03" db="EMBL/GenBank/DDBJ databases">
        <title>Shallow-sea hydrothermal system.</title>
        <authorList>
            <person name="Tang K."/>
        </authorList>
    </citation>
    <scope>NUCLEOTIDE SEQUENCE [LARGE SCALE GENOMIC DNA]</scope>
    <source>
        <strain evidence="8 9">JLT9</strain>
    </source>
</reference>
<evidence type="ECO:0000313" key="9">
    <source>
        <dbReference type="Proteomes" id="UP000092482"/>
    </source>
</evidence>
<dbReference type="EMBL" id="CP014989">
    <property type="protein sequence ID" value="ANS79659.1"/>
    <property type="molecule type" value="Genomic_DNA"/>
</dbReference>
<dbReference type="InterPro" id="IPR002491">
    <property type="entry name" value="ABC_transptr_periplasmic_BD"/>
</dbReference>
<evidence type="ECO:0000256" key="3">
    <source>
        <dbReference type="ARBA" id="ARBA00022448"/>
    </source>
</evidence>
<comment type="similarity">
    <text evidence="2">Belongs to the bacterial solute-binding protein 8 family.</text>
</comment>
<dbReference type="Pfam" id="PF01497">
    <property type="entry name" value="Peripla_BP_2"/>
    <property type="match status" value="1"/>
</dbReference>
<gene>
    <name evidence="8" type="ORF">SGUI_2263</name>
</gene>
<dbReference type="PROSITE" id="PS51257">
    <property type="entry name" value="PROKAR_LIPOPROTEIN"/>
    <property type="match status" value="1"/>
</dbReference>
<keyword evidence="3" id="KW-0813">Transport</keyword>
<dbReference type="SUPFAM" id="SSF53807">
    <property type="entry name" value="Helical backbone' metal receptor"/>
    <property type="match status" value="1"/>
</dbReference>
<keyword evidence="4 6" id="KW-0732">Signal</keyword>
<dbReference type="Gene3D" id="3.40.50.1980">
    <property type="entry name" value="Nitrogenase molybdenum iron protein domain"/>
    <property type="match status" value="2"/>
</dbReference>
<dbReference type="RefSeq" id="WP_066640301.1">
    <property type="nucleotide sequence ID" value="NZ_CP014989.1"/>
</dbReference>
<feature type="region of interest" description="Disordered" evidence="5">
    <location>
        <begin position="24"/>
        <end position="54"/>
    </location>
</feature>
<dbReference type="GO" id="GO:0030288">
    <property type="term" value="C:outer membrane-bounded periplasmic space"/>
    <property type="evidence" value="ECO:0007669"/>
    <property type="project" value="TreeGrafter"/>
</dbReference>
<comment type="subcellular location">
    <subcellularLocation>
        <location evidence="1">Cell envelope</location>
    </subcellularLocation>
</comment>
<evidence type="ECO:0000256" key="2">
    <source>
        <dbReference type="ARBA" id="ARBA00008814"/>
    </source>
</evidence>
<evidence type="ECO:0000256" key="1">
    <source>
        <dbReference type="ARBA" id="ARBA00004196"/>
    </source>
</evidence>
<dbReference type="PANTHER" id="PTHR30532:SF24">
    <property type="entry name" value="FERRIC ENTEROBACTIN-BINDING PERIPLASMIC PROTEIN FEPB"/>
    <property type="match status" value="1"/>
</dbReference>
<keyword evidence="9" id="KW-1185">Reference proteome</keyword>
<evidence type="ECO:0000256" key="4">
    <source>
        <dbReference type="ARBA" id="ARBA00022729"/>
    </source>
</evidence>
<evidence type="ECO:0000313" key="8">
    <source>
        <dbReference type="EMBL" id="ANS79659.1"/>
    </source>
</evidence>
<sequence>MHTLRVLGTATALTAALALSACGDSGTTAGDSSDSAGASEGADSGDSAEAGSGSFPVTIEHAFGETTIEEKPERVATVAWANHEVPLALGVVPVGMSEAAWGDDDGDGVLPWVEDALTELDAETPVLFDEADGIDFEAVAGTEPDVILAAYSGLTQEDYDTLSEIAPVVAYPEIAWGTSMNDMIEMNATAIGMPEEGQALIDDLDQQIQDTLAEYPDLEGAAPLFSYVDPNDISQIGFYTTHDPRAGFLSDIGMSTPQIVEERSAESEAFYETVSAENSDLLEDVDVFITYGDPDGEILDLVQNDPLMGQIPAIESGAVAILEDNTPLAAAANPSPLAIEWGLSDYLGLLNEALTSSR</sequence>
<dbReference type="PROSITE" id="PS50983">
    <property type="entry name" value="FE_B12_PBP"/>
    <property type="match status" value="1"/>
</dbReference>
<protein>
    <submittedName>
        <fullName evidence="8">Iron compound ABC uptake transporter substrate-binding protein PiaA</fullName>
    </submittedName>
</protein>
<dbReference type="GO" id="GO:1901678">
    <property type="term" value="P:iron coordination entity transport"/>
    <property type="evidence" value="ECO:0007669"/>
    <property type="project" value="UniProtKB-ARBA"/>
</dbReference>
<dbReference type="STRING" id="1758689.SGUI_2263"/>
<dbReference type="KEGG" id="serj:SGUI_2263"/>
<dbReference type="PANTHER" id="PTHR30532">
    <property type="entry name" value="IRON III DICITRATE-BINDING PERIPLASMIC PROTEIN"/>
    <property type="match status" value="1"/>
</dbReference>
<evidence type="ECO:0000259" key="7">
    <source>
        <dbReference type="PROSITE" id="PS50983"/>
    </source>
</evidence>
<feature type="domain" description="Fe/B12 periplasmic-binding" evidence="7">
    <location>
        <begin position="74"/>
        <end position="354"/>
    </location>
</feature>
<evidence type="ECO:0000256" key="6">
    <source>
        <dbReference type="SAM" id="SignalP"/>
    </source>
</evidence>
<dbReference type="AlphaFoldDB" id="A0A1B1NDZ1"/>
<dbReference type="Proteomes" id="UP000092482">
    <property type="component" value="Chromosome"/>
</dbReference>
<feature type="chain" id="PRO_5039520120" evidence="6">
    <location>
        <begin position="22"/>
        <end position="358"/>
    </location>
</feature>
<accession>A0A1B1NDZ1</accession>
<dbReference type="InterPro" id="IPR051313">
    <property type="entry name" value="Bact_iron-sidero_bind"/>
</dbReference>
<organism evidence="8 9">
    <name type="scientific">Serinicoccus hydrothermalis</name>
    <dbReference type="NCBI Taxonomy" id="1758689"/>
    <lineage>
        <taxon>Bacteria</taxon>
        <taxon>Bacillati</taxon>
        <taxon>Actinomycetota</taxon>
        <taxon>Actinomycetes</taxon>
        <taxon>Micrococcales</taxon>
        <taxon>Ornithinimicrobiaceae</taxon>
        <taxon>Serinicoccus</taxon>
    </lineage>
</organism>
<proteinExistence type="inferred from homology"/>
<name>A0A1B1NDZ1_9MICO</name>
<dbReference type="CDD" id="cd01146">
    <property type="entry name" value="FhuD"/>
    <property type="match status" value="1"/>
</dbReference>
<evidence type="ECO:0000256" key="5">
    <source>
        <dbReference type="SAM" id="MobiDB-lite"/>
    </source>
</evidence>